<evidence type="ECO:0000313" key="1">
    <source>
        <dbReference type="EMBL" id="SEU01855.1"/>
    </source>
</evidence>
<dbReference type="OrthoDB" id="5772641at2"/>
<evidence type="ECO:0000313" key="2">
    <source>
        <dbReference type="Proteomes" id="UP000199361"/>
    </source>
</evidence>
<proteinExistence type="predicted"/>
<organism evidence="1 2">
    <name type="scientific">Nonomuraea wenchangensis</name>
    <dbReference type="NCBI Taxonomy" id="568860"/>
    <lineage>
        <taxon>Bacteria</taxon>
        <taxon>Bacillati</taxon>
        <taxon>Actinomycetota</taxon>
        <taxon>Actinomycetes</taxon>
        <taxon>Streptosporangiales</taxon>
        <taxon>Streptosporangiaceae</taxon>
        <taxon>Nonomuraea</taxon>
    </lineage>
</organism>
<gene>
    <name evidence="1" type="ORF">SAMN05421811_105254</name>
</gene>
<name>A0A1I0IYR9_9ACTN</name>
<dbReference type="AlphaFoldDB" id="A0A1I0IYR9"/>
<accession>A0A1I0IYR9</accession>
<dbReference type="EMBL" id="FOHX01000005">
    <property type="protein sequence ID" value="SEU01855.1"/>
    <property type="molecule type" value="Genomic_DNA"/>
</dbReference>
<keyword evidence="2" id="KW-1185">Reference proteome</keyword>
<protein>
    <submittedName>
        <fullName evidence="1">Uncharacterized protein</fullName>
    </submittedName>
</protein>
<sequence length="200" mass="22044">MSERDTYTITAGRSGPWWALTVCGPGLKRGYHTQVKRLEHAEEMARDLVATMLDVDVSEVDADFEVTVADEDVATELEATLLARLAARVAKQQAAEVTQTTVADLARRGYVHRDIGYLLGISHQAVGKLLHEAEREKTTPALILGTRCPEHASSRIELLRSILPDVAEDDPAPVRLRKLRALRERLRDDAGSSADPARGR</sequence>
<dbReference type="Proteomes" id="UP000199361">
    <property type="component" value="Unassembled WGS sequence"/>
</dbReference>
<dbReference type="STRING" id="568860.SAMN05421811_105254"/>
<dbReference type="RefSeq" id="WP_091082301.1">
    <property type="nucleotide sequence ID" value="NZ_FOHX01000005.1"/>
</dbReference>
<reference evidence="1 2" key="1">
    <citation type="submission" date="2016-10" db="EMBL/GenBank/DDBJ databases">
        <authorList>
            <person name="de Groot N.N."/>
        </authorList>
    </citation>
    <scope>NUCLEOTIDE SEQUENCE [LARGE SCALE GENOMIC DNA]</scope>
    <source>
        <strain evidence="1 2">CGMCC 4.5598</strain>
    </source>
</reference>